<proteinExistence type="predicted"/>
<dbReference type="AlphaFoldDB" id="A0A0C3DF91"/>
<dbReference type="InterPro" id="IPR044992">
    <property type="entry name" value="ChyE-like"/>
</dbReference>
<evidence type="ECO:0000313" key="2">
    <source>
        <dbReference type="EMBL" id="KIM54751.1"/>
    </source>
</evidence>
<dbReference type="EMBL" id="KN822148">
    <property type="protein sequence ID" value="KIM54751.1"/>
    <property type="molecule type" value="Genomic_DNA"/>
</dbReference>
<dbReference type="InterPro" id="IPR029062">
    <property type="entry name" value="Class_I_gatase-like"/>
</dbReference>
<dbReference type="InterPro" id="IPR017926">
    <property type="entry name" value="GATASE"/>
</dbReference>
<name>A0A0C3DF91_9AGAM</name>
<dbReference type="GO" id="GO:0005829">
    <property type="term" value="C:cytosol"/>
    <property type="evidence" value="ECO:0007669"/>
    <property type="project" value="TreeGrafter"/>
</dbReference>
<dbReference type="HOGENOM" id="CLU_054974_0_0_1"/>
<accession>A0A0C3DF91</accession>
<protein>
    <recommendedName>
        <fullName evidence="1">Glutamine amidotransferase domain-containing protein</fullName>
    </recommendedName>
</protein>
<dbReference type="SUPFAM" id="SSF52317">
    <property type="entry name" value="Class I glutamine amidotransferase-like"/>
    <property type="match status" value="1"/>
</dbReference>
<dbReference type="OrthoDB" id="92161at2759"/>
<dbReference type="Pfam" id="PF00117">
    <property type="entry name" value="GATase"/>
    <property type="match status" value="1"/>
</dbReference>
<dbReference type="GO" id="GO:0005634">
    <property type="term" value="C:nucleus"/>
    <property type="evidence" value="ECO:0007669"/>
    <property type="project" value="TreeGrafter"/>
</dbReference>
<dbReference type="CDD" id="cd01741">
    <property type="entry name" value="GATase1_1"/>
    <property type="match status" value="1"/>
</dbReference>
<dbReference type="STRING" id="1036808.A0A0C3DF91"/>
<dbReference type="InParanoid" id="A0A0C3DF91"/>
<feature type="domain" description="Glutamine amidotransferase" evidence="1">
    <location>
        <begin position="106"/>
        <end position="268"/>
    </location>
</feature>
<dbReference type="PROSITE" id="PS51273">
    <property type="entry name" value="GATASE_TYPE_1"/>
    <property type="match status" value="1"/>
</dbReference>
<dbReference type="Gene3D" id="3.40.50.880">
    <property type="match status" value="1"/>
</dbReference>
<dbReference type="PANTHER" id="PTHR42695">
    <property type="entry name" value="GLUTAMINE AMIDOTRANSFERASE YLR126C-RELATED"/>
    <property type="match status" value="1"/>
</dbReference>
<organism evidence="2 3">
    <name type="scientific">Scleroderma citrinum Foug A</name>
    <dbReference type="NCBI Taxonomy" id="1036808"/>
    <lineage>
        <taxon>Eukaryota</taxon>
        <taxon>Fungi</taxon>
        <taxon>Dikarya</taxon>
        <taxon>Basidiomycota</taxon>
        <taxon>Agaricomycotina</taxon>
        <taxon>Agaricomycetes</taxon>
        <taxon>Agaricomycetidae</taxon>
        <taxon>Boletales</taxon>
        <taxon>Sclerodermatineae</taxon>
        <taxon>Sclerodermataceae</taxon>
        <taxon>Scleroderma</taxon>
    </lineage>
</organism>
<keyword evidence="3" id="KW-1185">Reference proteome</keyword>
<evidence type="ECO:0000313" key="3">
    <source>
        <dbReference type="Proteomes" id="UP000053989"/>
    </source>
</evidence>
<sequence length="322" mass="34927">MPIVVVMLAMVGHFDDKSLVVAVVAAERVVAQCGRMHPSTKFRLALLKCSQPVPVILGAVGDYTPIFRTLLEASLDPISVSRPGTEPVSFTLDGYDVVNKMEYPSDDVEYDGLLISGSPSSAYDDIEWINRLVAYVKRIIEERPKMKIFGICFGHQVIARALGGLCTPNDGKWEVAVTTLQLTPLGKVIFGSEEVDIQQMHRDHVPTLPPNCYLLGSTTVCFNQGFIVFDQSSPPSIESIESGSPPVPLSSIHIFTVQGHPEFTPGIMHAILDARSHIFGEVITADGRKRADGIPGKQHVDGRACDGVRIIGKAIWGILGVA</sequence>
<reference evidence="3" key="2">
    <citation type="submission" date="2015-01" db="EMBL/GenBank/DDBJ databases">
        <title>Evolutionary Origins and Diversification of the Mycorrhizal Mutualists.</title>
        <authorList>
            <consortium name="DOE Joint Genome Institute"/>
            <consortium name="Mycorrhizal Genomics Consortium"/>
            <person name="Kohler A."/>
            <person name="Kuo A."/>
            <person name="Nagy L.G."/>
            <person name="Floudas D."/>
            <person name="Copeland A."/>
            <person name="Barry K.W."/>
            <person name="Cichocki N."/>
            <person name="Veneault-Fourrey C."/>
            <person name="LaButti K."/>
            <person name="Lindquist E.A."/>
            <person name="Lipzen A."/>
            <person name="Lundell T."/>
            <person name="Morin E."/>
            <person name="Murat C."/>
            <person name="Riley R."/>
            <person name="Ohm R."/>
            <person name="Sun H."/>
            <person name="Tunlid A."/>
            <person name="Henrissat B."/>
            <person name="Grigoriev I.V."/>
            <person name="Hibbett D.S."/>
            <person name="Martin F."/>
        </authorList>
    </citation>
    <scope>NUCLEOTIDE SEQUENCE [LARGE SCALE GENOMIC DNA]</scope>
    <source>
        <strain evidence="3">Foug A</strain>
    </source>
</reference>
<gene>
    <name evidence="2" type="ORF">SCLCIDRAFT_11215</name>
</gene>
<evidence type="ECO:0000259" key="1">
    <source>
        <dbReference type="Pfam" id="PF00117"/>
    </source>
</evidence>
<reference evidence="2 3" key="1">
    <citation type="submission" date="2014-04" db="EMBL/GenBank/DDBJ databases">
        <authorList>
            <consortium name="DOE Joint Genome Institute"/>
            <person name="Kuo A."/>
            <person name="Kohler A."/>
            <person name="Nagy L.G."/>
            <person name="Floudas D."/>
            <person name="Copeland A."/>
            <person name="Barry K.W."/>
            <person name="Cichocki N."/>
            <person name="Veneault-Fourrey C."/>
            <person name="LaButti K."/>
            <person name="Lindquist E.A."/>
            <person name="Lipzen A."/>
            <person name="Lundell T."/>
            <person name="Morin E."/>
            <person name="Murat C."/>
            <person name="Sun H."/>
            <person name="Tunlid A."/>
            <person name="Henrissat B."/>
            <person name="Grigoriev I.V."/>
            <person name="Hibbett D.S."/>
            <person name="Martin F."/>
            <person name="Nordberg H.P."/>
            <person name="Cantor M.N."/>
            <person name="Hua S.X."/>
        </authorList>
    </citation>
    <scope>NUCLEOTIDE SEQUENCE [LARGE SCALE GENOMIC DNA]</scope>
    <source>
        <strain evidence="2 3">Foug A</strain>
    </source>
</reference>
<dbReference type="FunCoup" id="A0A0C3DF91">
    <property type="interactions" value="231"/>
</dbReference>
<dbReference type="Proteomes" id="UP000053989">
    <property type="component" value="Unassembled WGS sequence"/>
</dbReference>
<dbReference type="PANTHER" id="PTHR42695:SF5">
    <property type="entry name" value="GLUTAMINE AMIDOTRANSFERASE YLR126C-RELATED"/>
    <property type="match status" value="1"/>
</dbReference>